<keyword evidence="8 18" id="KW-0784">Thiamine biosynthesis</keyword>
<evidence type="ECO:0000256" key="16">
    <source>
        <dbReference type="ARBA" id="ARBA00077849"/>
    </source>
</evidence>
<dbReference type="GO" id="GO:0009229">
    <property type="term" value="P:thiamine diphosphate biosynthetic process"/>
    <property type="evidence" value="ECO:0007669"/>
    <property type="project" value="UniProtKB-UniRule"/>
</dbReference>
<name>A0A059XQT0_9BACT</name>
<dbReference type="Pfam" id="PF22025">
    <property type="entry name" value="ThiI_fer"/>
    <property type="match status" value="1"/>
</dbReference>
<feature type="domain" description="THUMP" evidence="19">
    <location>
        <begin position="51"/>
        <end position="153"/>
    </location>
</feature>
<keyword evidence="4 18" id="KW-0808">Transferase</keyword>
<evidence type="ECO:0000256" key="14">
    <source>
        <dbReference type="ARBA" id="ARBA00071867"/>
    </source>
</evidence>
<comment type="pathway">
    <text evidence="18">Cofactor biosynthesis; thiamine diphosphate biosynthesis.</text>
</comment>
<evidence type="ECO:0000256" key="13">
    <source>
        <dbReference type="ARBA" id="ARBA00066827"/>
    </source>
</evidence>
<evidence type="ECO:0000256" key="2">
    <source>
        <dbReference type="ARBA" id="ARBA00022490"/>
    </source>
</evidence>
<reference evidence="20 21" key="1">
    <citation type="journal article" date="2014" name="Genome Announc.">
        <title>Complete Genome Sequence of the Bovine Mastitis Pathogen Mycoplasma californicum Strain ST-6T (ATCC 33461T).</title>
        <authorList>
            <person name="Calcutt M.J."/>
            <person name="Foecking M.F."/>
            <person name="Fox L.K."/>
        </authorList>
    </citation>
    <scope>NUCLEOTIDE SEQUENCE [LARGE SCALE GENOMIC DNA]</scope>
    <source>
        <strain evidence="20 21">ST-6</strain>
    </source>
</reference>
<dbReference type="AlphaFoldDB" id="A0A059XQT0"/>
<dbReference type="SMART" id="SM00981">
    <property type="entry name" value="THUMP"/>
    <property type="match status" value="1"/>
</dbReference>
<evidence type="ECO:0000256" key="8">
    <source>
        <dbReference type="ARBA" id="ARBA00022977"/>
    </source>
</evidence>
<dbReference type="InterPro" id="IPR004114">
    <property type="entry name" value="THUMP_dom"/>
</dbReference>
<dbReference type="SUPFAM" id="SSF143437">
    <property type="entry name" value="THUMP domain-like"/>
    <property type="match status" value="1"/>
</dbReference>
<evidence type="ECO:0000256" key="4">
    <source>
        <dbReference type="ARBA" id="ARBA00022679"/>
    </source>
</evidence>
<keyword evidence="3 18" id="KW-0820">tRNA-binding</keyword>
<dbReference type="Proteomes" id="UP000027088">
    <property type="component" value="Chromosome"/>
</dbReference>
<dbReference type="PROSITE" id="PS51165">
    <property type="entry name" value="THUMP"/>
    <property type="match status" value="1"/>
</dbReference>
<evidence type="ECO:0000313" key="20">
    <source>
        <dbReference type="EMBL" id="AIA29390.1"/>
    </source>
</evidence>
<evidence type="ECO:0000256" key="17">
    <source>
        <dbReference type="ARBA" id="ARBA00080570"/>
    </source>
</evidence>
<dbReference type="InterPro" id="IPR049961">
    <property type="entry name" value="ThiI_N"/>
</dbReference>
<dbReference type="RefSeq" id="WP_038561380.1">
    <property type="nucleotide sequence ID" value="NZ_CP007521.1"/>
</dbReference>
<dbReference type="FunFam" id="3.40.50.620:FF:000053">
    <property type="entry name" value="Probable tRNA sulfurtransferase"/>
    <property type="match status" value="1"/>
</dbReference>
<protein>
    <recommendedName>
        <fullName evidence="14 18">Probable tRNA sulfurtransferase</fullName>
        <ecNumber evidence="13 18">2.8.1.4</ecNumber>
    </recommendedName>
    <alternativeName>
        <fullName evidence="15 18">Sulfur carrier protein ThiS sulfurtransferase</fullName>
    </alternativeName>
    <alternativeName>
        <fullName evidence="16 18">Thiamine biosynthesis protein ThiI</fullName>
    </alternativeName>
    <alternativeName>
        <fullName evidence="17 18">tRNA 4-thiouridine synthase</fullName>
    </alternativeName>
</protein>
<comment type="catalytic activity">
    <reaction evidence="10 18">
        <text>[ThiS sulfur-carrier protein]-C-terminal Gly-Gly-AMP + S-sulfanyl-L-cysteinyl-[cysteine desulfurase] + AH2 = [ThiS sulfur-carrier protein]-C-terminal-Gly-aminoethanethioate + L-cysteinyl-[cysteine desulfurase] + A + AMP + 2 H(+)</text>
        <dbReference type="Rhea" id="RHEA:43340"/>
        <dbReference type="Rhea" id="RHEA-COMP:12157"/>
        <dbReference type="Rhea" id="RHEA-COMP:12158"/>
        <dbReference type="Rhea" id="RHEA-COMP:12910"/>
        <dbReference type="Rhea" id="RHEA-COMP:19908"/>
        <dbReference type="ChEBI" id="CHEBI:13193"/>
        <dbReference type="ChEBI" id="CHEBI:15378"/>
        <dbReference type="ChEBI" id="CHEBI:17499"/>
        <dbReference type="ChEBI" id="CHEBI:29950"/>
        <dbReference type="ChEBI" id="CHEBI:61963"/>
        <dbReference type="ChEBI" id="CHEBI:90618"/>
        <dbReference type="ChEBI" id="CHEBI:232372"/>
        <dbReference type="ChEBI" id="CHEBI:456215"/>
    </reaction>
</comment>
<dbReference type="UniPathway" id="UPA00060"/>
<dbReference type="EMBL" id="CP007521">
    <property type="protein sequence ID" value="AIA29390.1"/>
    <property type="molecule type" value="Genomic_DNA"/>
</dbReference>
<keyword evidence="6 18" id="KW-0067">ATP-binding</keyword>
<evidence type="ECO:0000256" key="9">
    <source>
        <dbReference type="ARBA" id="ARBA00050570"/>
    </source>
</evidence>
<feature type="binding site" evidence="18">
    <location>
        <position position="275"/>
    </location>
    <ligand>
        <name>ATP</name>
        <dbReference type="ChEBI" id="CHEBI:30616"/>
    </ligand>
</feature>
<comment type="function">
    <text evidence="11 18">Catalyzes the ATP-dependent transfer of a sulfur to tRNA to produce 4-thiouridine in position 8 of tRNAs, which functions as a near-UV photosensor. Also catalyzes the transfer of sulfur to the sulfur carrier protein ThiS, forming ThiS-thiocarboxylate. This is a step in the synthesis of thiazole, in the thiamine biosynthesis pathway. The sulfur is donated as persulfide by IscS.</text>
</comment>
<dbReference type="GO" id="GO:0002937">
    <property type="term" value="P:tRNA 4-thiouridine biosynthesis"/>
    <property type="evidence" value="ECO:0007669"/>
    <property type="project" value="TreeGrafter"/>
</dbReference>
<feature type="binding site" evidence="18">
    <location>
        <position position="253"/>
    </location>
    <ligand>
        <name>ATP</name>
        <dbReference type="ChEBI" id="CHEBI:30616"/>
    </ligand>
</feature>
<keyword evidence="2 18" id="KW-0963">Cytoplasm</keyword>
<dbReference type="GO" id="GO:0005829">
    <property type="term" value="C:cytosol"/>
    <property type="evidence" value="ECO:0007669"/>
    <property type="project" value="TreeGrafter"/>
</dbReference>
<dbReference type="GO" id="GO:0009228">
    <property type="term" value="P:thiamine biosynthetic process"/>
    <property type="evidence" value="ECO:0007669"/>
    <property type="project" value="UniProtKB-KW"/>
</dbReference>
<evidence type="ECO:0000256" key="3">
    <source>
        <dbReference type="ARBA" id="ARBA00022555"/>
    </source>
</evidence>
<dbReference type="CDD" id="cd11716">
    <property type="entry name" value="THUMP_ThiI"/>
    <property type="match status" value="1"/>
</dbReference>
<dbReference type="GO" id="GO:0140741">
    <property type="term" value="F:tRNA-uracil-4 sulfurtransferase activity"/>
    <property type="evidence" value="ECO:0007669"/>
    <property type="project" value="UniProtKB-EC"/>
</dbReference>
<evidence type="ECO:0000256" key="7">
    <source>
        <dbReference type="ARBA" id="ARBA00022884"/>
    </source>
</evidence>
<keyword evidence="7 18" id="KW-0694">RNA-binding</keyword>
<evidence type="ECO:0000259" key="19">
    <source>
        <dbReference type="PROSITE" id="PS51165"/>
    </source>
</evidence>
<evidence type="ECO:0000256" key="10">
    <source>
        <dbReference type="ARBA" id="ARBA00052330"/>
    </source>
</evidence>
<dbReference type="PANTHER" id="PTHR43209">
    <property type="entry name" value="TRNA SULFURTRANSFERASE"/>
    <property type="match status" value="1"/>
</dbReference>
<dbReference type="InterPro" id="IPR014729">
    <property type="entry name" value="Rossmann-like_a/b/a_fold"/>
</dbReference>
<proteinExistence type="inferred from homology"/>
<evidence type="ECO:0000313" key="21">
    <source>
        <dbReference type="Proteomes" id="UP000027088"/>
    </source>
</evidence>
<keyword evidence="5 18" id="KW-0547">Nucleotide-binding</keyword>
<evidence type="ECO:0000256" key="11">
    <source>
        <dbReference type="ARBA" id="ARBA00058382"/>
    </source>
</evidence>
<dbReference type="CDD" id="cd01712">
    <property type="entry name" value="PPase_ThiI"/>
    <property type="match status" value="1"/>
</dbReference>
<dbReference type="InterPro" id="IPR003720">
    <property type="entry name" value="tRNA_STrfase"/>
</dbReference>
<comment type="subcellular location">
    <subcellularLocation>
        <location evidence="1 18">Cytoplasm</location>
    </subcellularLocation>
</comment>
<evidence type="ECO:0000256" key="6">
    <source>
        <dbReference type="ARBA" id="ARBA00022840"/>
    </source>
</evidence>
<dbReference type="EC" id="2.8.1.4" evidence="13 18"/>
<gene>
    <name evidence="18" type="primary">thiI</name>
    <name evidence="20" type="ORF">MCFN_01210</name>
</gene>
<dbReference type="PANTHER" id="PTHR43209:SF1">
    <property type="entry name" value="TRNA SULFURTRANSFERASE"/>
    <property type="match status" value="1"/>
</dbReference>
<dbReference type="NCBIfam" id="TIGR00342">
    <property type="entry name" value="tRNA uracil 4-sulfurtransferase ThiI"/>
    <property type="match status" value="1"/>
</dbReference>
<dbReference type="Pfam" id="PF02568">
    <property type="entry name" value="ThiI"/>
    <property type="match status" value="1"/>
</dbReference>
<dbReference type="GO" id="GO:0052837">
    <property type="term" value="P:thiazole biosynthetic process"/>
    <property type="evidence" value="ECO:0007669"/>
    <property type="project" value="TreeGrafter"/>
</dbReference>
<comment type="similarity">
    <text evidence="12 18">Belongs to the ThiI family.</text>
</comment>
<dbReference type="Gene3D" id="3.40.50.620">
    <property type="entry name" value="HUPs"/>
    <property type="match status" value="1"/>
</dbReference>
<dbReference type="Gene3D" id="3.30.2130.30">
    <property type="match status" value="1"/>
</dbReference>
<dbReference type="GO" id="GO:0005524">
    <property type="term" value="F:ATP binding"/>
    <property type="evidence" value="ECO:0007669"/>
    <property type="project" value="UniProtKB-UniRule"/>
</dbReference>
<evidence type="ECO:0000256" key="12">
    <source>
        <dbReference type="ARBA" id="ARBA00061472"/>
    </source>
</evidence>
<dbReference type="Pfam" id="PF02926">
    <property type="entry name" value="THUMP"/>
    <property type="match status" value="1"/>
</dbReference>
<evidence type="ECO:0000256" key="15">
    <source>
        <dbReference type="ARBA" id="ARBA00075337"/>
    </source>
</evidence>
<dbReference type="InterPro" id="IPR054173">
    <property type="entry name" value="ThiI_fer"/>
</dbReference>
<dbReference type="HAMAP" id="MF_00021">
    <property type="entry name" value="ThiI"/>
    <property type="match status" value="1"/>
</dbReference>
<feature type="binding site" evidence="18">
    <location>
        <begin position="196"/>
        <end position="197"/>
    </location>
    <ligand>
        <name>ATP</name>
        <dbReference type="ChEBI" id="CHEBI:30616"/>
    </ligand>
</feature>
<evidence type="ECO:0000256" key="5">
    <source>
        <dbReference type="ARBA" id="ARBA00022741"/>
    </source>
</evidence>
<keyword evidence="21" id="KW-1185">Reference proteome</keyword>
<feature type="binding site" evidence="18">
    <location>
        <begin position="171"/>
        <end position="172"/>
    </location>
    <ligand>
        <name>ATP</name>
        <dbReference type="ChEBI" id="CHEBI:30616"/>
    </ligand>
</feature>
<evidence type="ECO:0000256" key="1">
    <source>
        <dbReference type="ARBA" id="ARBA00004496"/>
    </source>
</evidence>
<dbReference type="GO" id="GO:0004810">
    <property type="term" value="F:CCA tRNA nucleotidyltransferase activity"/>
    <property type="evidence" value="ECO:0007669"/>
    <property type="project" value="InterPro"/>
</dbReference>
<dbReference type="InterPro" id="IPR049962">
    <property type="entry name" value="THUMP_ThiI"/>
</dbReference>
<feature type="binding site" evidence="18">
    <location>
        <position position="284"/>
    </location>
    <ligand>
        <name>ATP</name>
        <dbReference type="ChEBI" id="CHEBI:30616"/>
    </ligand>
</feature>
<dbReference type="KEGG" id="mcr:MCFN_01210"/>
<evidence type="ECO:0000256" key="18">
    <source>
        <dbReference type="HAMAP-Rule" id="MF_00021"/>
    </source>
</evidence>
<dbReference type="eggNOG" id="COG0301">
    <property type="taxonomic scope" value="Bacteria"/>
</dbReference>
<accession>A0A059XQT0</accession>
<comment type="catalytic activity">
    <reaction evidence="9 18">
        <text>[ThiI sulfur-carrier protein]-S-sulfanyl-L-cysteine + a uridine in tRNA + 2 reduced [2Fe-2S]-[ferredoxin] + ATP + H(+) = [ThiI sulfur-carrier protein]-L-cysteine + a 4-thiouridine in tRNA + 2 oxidized [2Fe-2S]-[ferredoxin] + AMP + diphosphate</text>
        <dbReference type="Rhea" id="RHEA:24176"/>
        <dbReference type="Rhea" id="RHEA-COMP:10000"/>
        <dbReference type="Rhea" id="RHEA-COMP:10001"/>
        <dbReference type="Rhea" id="RHEA-COMP:13337"/>
        <dbReference type="Rhea" id="RHEA-COMP:13338"/>
        <dbReference type="Rhea" id="RHEA-COMP:13339"/>
        <dbReference type="Rhea" id="RHEA-COMP:13340"/>
        <dbReference type="ChEBI" id="CHEBI:15378"/>
        <dbReference type="ChEBI" id="CHEBI:29950"/>
        <dbReference type="ChEBI" id="CHEBI:30616"/>
        <dbReference type="ChEBI" id="CHEBI:33019"/>
        <dbReference type="ChEBI" id="CHEBI:33737"/>
        <dbReference type="ChEBI" id="CHEBI:33738"/>
        <dbReference type="ChEBI" id="CHEBI:61963"/>
        <dbReference type="ChEBI" id="CHEBI:65315"/>
        <dbReference type="ChEBI" id="CHEBI:136798"/>
        <dbReference type="ChEBI" id="CHEBI:456215"/>
        <dbReference type="EC" id="2.8.1.4"/>
    </reaction>
</comment>
<sequence length="379" mass="42753">MYTKILIRYGELTLKGKNRQNFIDVLARNITQIVGEKPQAKFDRMYLSYSEQNLSKLQFVFGISSYSPVVEVENDQQAIFETAATLLTDNFKTFKIAARRSNKKFPLSSQEINIELGAFILQKYPNITVNVHEPDAIINVEVRDKSTYIFLNTIIGLGGLPVGISGRVLHLMSGGIDSPVAAFELMKRGLEVSFLSFISPPQTDQRTIDKMKQLISVLNNYQSKSQFYLIDYSQILKYIALVSKPAYKITLLRRSFYRLASQLADKMNFIALSNGENLGQVASQTLESLSVINESSSKLVLRPLLTKDKIETINIAKKIGTYPISIISANETCEMFAPKEPVTKPKISDVLRLEKELNELNIYENNIINNSIEVLSVKN</sequence>
<dbReference type="GO" id="GO:0000049">
    <property type="term" value="F:tRNA binding"/>
    <property type="evidence" value="ECO:0007669"/>
    <property type="project" value="UniProtKB-UniRule"/>
</dbReference>
<organism evidence="20 21">
    <name type="scientific">Mycoplasmopsis californica</name>
    <dbReference type="NCBI Taxonomy" id="2113"/>
    <lineage>
        <taxon>Bacteria</taxon>
        <taxon>Bacillati</taxon>
        <taxon>Mycoplasmatota</taxon>
        <taxon>Mycoplasmoidales</taxon>
        <taxon>Metamycoplasmataceae</taxon>
        <taxon>Mycoplasmopsis</taxon>
    </lineage>
</organism>
<dbReference type="SUPFAM" id="SSF52402">
    <property type="entry name" value="Adenine nucleotide alpha hydrolases-like"/>
    <property type="match status" value="1"/>
</dbReference>
<dbReference type="InterPro" id="IPR020536">
    <property type="entry name" value="ThiI_AANH"/>
</dbReference>
<dbReference type="InterPro" id="IPR050102">
    <property type="entry name" value="tRNA_sulfurtransferase_ThiI"/>
</dbReference>